<feature type="transmembrane region" description="Helical" evidence="7">
    <location>
        <begin position="166"/>
        <end position="188"/>
    </location>
</feature>
<keyword evidence="10" id="KW-1185">Reference proteome</keyword>
<evidence type="ECO:0000259" key="8">
    <source>
        <dbReference type="PROSITE" id="PS50928"/>
    </source>
</evidence>
<dbReference type="PROSITE" id="PS50928">
    <property type="entry name" value="ABC_TM1"/>
    <property type="match status" value="1"/>
</dbReference>
<comment type="subcellular location">
    <subcellularLocation>
        <location evidence="1 7">Cell membrane</location>
        <topology evidence="1 7">Multi-pass membrane protein</topology>
    </subcellularLocation>
</comment>
<comment type="caution">
    <text evidence="9">The sequence shown here is derived from an EMBL/GenBank/DDBJ whole genome shotgun (WGS) entry which is preliminary data.</text>
</comment>
<gene>
    <name evidence="9" type="ORF">EI290_06525</name>
</gene>
<evidence type="ECO:0000256" key="6">
    <source>
        <dbReference type="ARBA" id="ARBA00023136"/>
    </source>
</evidence>
<dbReference type="Pfam" id="PF00528">
    <property type="entry name" value="BPD_transp_1"/>
    <property type="match status" value="1"/>
</dbReference>
<dbReference type="EMBL" id="RWIS01000003">
    <property type="protein sequence ID" value="RSK35350.1"/>
    <property type="molecule type" value="Genomic_DNA"/>
</dbReference>
<evidence type="ECO:0000256" key="1">
    <source>
        <dbReference type="ARBA" id="ARBA00004651"/>
    </source>
</evidence>
<dbReference type="GO" id="GO:0005886">
    <property type="term" value="C:plasma membrane"/>
    <property type="evidence" value="ECO:0007669"/>
    <property type="project" value="UniProtKB-SubCell"/>
</dbReference>
<dbReference type="InterPro" id="IPR000515">
    <property type="entry name" value="MetI-like"/>
</dbReference>
<dbReference type="Proteomes" id="UP000280066">
    <property type="component" value="Unassembled WGS sequence"/>
</dbReference>
<evidence type="ECO:0000256" key="3">
    <source>
        <dbReference type="ARBA" id="ARBA00022475"/>
    </source>
</evidence>
<dbReference type="CDD" id="cd06261">
    <property type="entry name" value="TM_PBP2"/>
    <property type="match status" value="1"/>
</dbReference>
<keyword evidence="2 7" id="KW-0813">Transport</keyword>
<dbReference type="GO" id="GO:0055085">
    <property type="term" value="P:transmembrane transport"/>
    <property type="evidence" value="ECO:0007669"/>
    <property type="project" value="InterPro"/>
</dbReference>
<feature type="domain" description="ABC transmembrane type-1" evidence="8">
    <location>
        <begin position="121"/>
        <end position="332"/>
    </location>
</feature>
<dbReference type="InterPro" id="IPR035906">
    <property type="entry name" value="MetI-like_sf"/>
</dbReference>
<keyword evidence="6 7" id="KW-0472">Membrane</keyword>
<feature type="transmembrane region" description="Helical" evidence="7">
    <location>
        <begin position="208"/>
        <end position="230"/>
    </location>
</feature>
<dbReference type="PANTHER" id="PTHR30465">
    <property type="entry name" value="INNER MEMBRANE ABC TRANSPORTER"/>
    <property type="match status" value="1"/>
</dbReference>
<evidence type="ECO:0000256" key="2">
    <source>
        <dbReference type="ARBA" id="ARBA00022448"/>
    </source>
</evidence>
<evidence type="ECO:0000256" key="7">
    <source>
        <dbReference type="RuleBase" id="RU363032"/>
    </source>
</evidence>
<evidence type="ECO:0000256" key="4">
    <source>
        <dbReference type="ARBA" id="ARBA00022692"/>
    </source>
</evidence>
<keyword evidence="5 7" id="KW-1133">Transmembrane helix</keyword>
<protein>
    <submittedName>
        <fullName evidence="9">ABC transporter permease</fullName>
    </submittedName>
</protein>
<dbReference type="PANTHER" id="PTHR30465:SF0">
    <property type="entry name" value="OLIGOPEPTIDE TRANSPORT SYSTEM PERMEASE PROTEIN APPB"/>
    <property type="match status" value="1"/>
</dbReference>
<dbReference type="Gene3D" id="1.10.3720.10">
    <property type="entry name" value="MetI-like"/>
    <property type="match status" value="1"/>
</dbReference>
<feature type="transmembrane region" description="Helical" evidence="7">
    <location>
        <begin position="267"/>
        <end position="293"/>
    </location>
</feature>
<evidence type="ECO:0000256" key="5">
    <source>
        <dbReference type="ARBA" id="ARBA00022989"/>
    </source>
</evidence>
<evidence type="ECO:0000313" key="10">
    <source>
        <dbReference type="Proteomes" id="UP000280066"/>
    </source>
</evidence>
<feature type="transmembrane region" description="Helical" evidence="7">
    <location>
        <begin position="313"/>
        <end position="336"/>
    </location>
</feature>
<accession>A0A428JPW7</accession>
<organism evidence="9 10">
    <name type="scientific">Hymenobacter metallilatus</name>
    <dbReference type="NCBI Taxonomy" id="2493666"/>
    <lineage>
        <taxon>Bacteria</taxon>
        <taxon>Pseudomonadati</taxon>
        <taxon>Bacteroidota</taxon>
        <taxon>Cytophagia</taxon>
        <taxon>Cytophagales</taxon>
        <taxon>Hymenobacteraceae</taxon>
        <taxon>Hymenobacter</taxon>
    </lineage>
</organism>
<dbReference type="SUPFAM" id="SSF161098">
    <property type="entry name" value="MetI-like"/>
    <property type="match status" value="1"/>
</dbReference>
<sequence>MPGLVLLRHLLRTVGSAWLILSVLFLLSRGATDQRSLLQTMVESSARLGSLLEQPAVSQQLLQRYGLDAPLFYVSWQPATGWYWHGFHNQYHTWLTQLLQGNLGTSYRSEEPVLVLLGQALQYTLPLTMLAATLSIALALYLVAATGYRPIVSNWVMSMAHTLQSIPLFLLALGLLLLLANPDALNWFPAFGLGPTGPTSTSWSHPQALLYQLTLPTLSLVLGSFPALAIQLNGSLHQELARPYVATARAKGTSQGRTIWRHALRNALLPTVTLLTELLPSIVAGSVVVEVIFALPGMGRLIADAAVQQDYPVLLAGVGLVAIVRLLAQLLADILYPLLDPRIRITA</sequence>
<proteinExistence type="inferred from homology"/>
<reference evidence="9 10" key="1">
    <citation type="submission" date="2018-12" db="EMBL/GenBank/DDBJ databases">
        <authorList>
            <person name="Feng G."/>
            <person name="Zhu H."/>
        </authorList>
    </citation>
    <scope>NUCLEOTIDE SEQUENCE [LARGE SCALE GENOMIC DNA]</scope>
    <source>
        <strain evidence="9 10">9PBR-2</strain>
    </source>
</reference>
<comment type="similarity">
    <text evidence="7">Belongs to the binding-protein-dependent transport system permease family.</text>
</comment>
<dbReference type="AlphaFoldDB" id="A0A428JPW7"/>
<keyword evidence="4 7" id="KW-0812">Transmembrane</keyword>
<name>A0A428JPW7_9BACT</name>
<keyword evidence="3" id="KW-1003">Cell membrane</keyword>
<evidence type="ECO:0000313" key="9">
    <source>
        <dbReference type="EMBL" id="RSK35350.1"/>
    </source>
</evidence>
<dbReference type="OrthoDB" id="24153at2"/>
<feature type="transmembrane region" description="Helical" evidence="7">
    <location>
        <begin position="123"/>
        <end position="145"/>
    </location>
</feature>